<gene>
    <name evidence="2" type="ORF">EB796_014302</name>
</gene>
<proteinExistence type="predicted"/>
<reference evidence="2" key="1">
    <citation type="submission" date="2020-06" db="EMBL/GenBank/DDBJ databases">
        <title>Draft genome of Bugula neritina, a colonial animal packing powerful symbionts and potential medicines.</title>
        <authorList>
            <person name="Rayko M."/>
        </authorList>
    </citation>
    <scope>NUCLEOTIDE SEQUENCE [LARGE SCALE GENOMIC DNA]</scope>
    <source>
        <strain evidence="2">Kwan_BN1</strain>
    </source>
</reference>
<comment type="caution">
    <text evidence="2">The sequence shown here is derived from an EMBL/GenBank/DDBJ whole genome shotgun (WGS) entry which is preliminary data.</text>
</comment>
<keyword evidence="1" id="KW-0812">Transmembrane</keyword>
<keyword evidence="1" id="KW-0472">Membrane</keyword>
<dbReference type="Proteomes" id="UP000593567">
    <property type="component" value="Unassembled WGS sequence"/>
</dbReference>
<accession>A0A7J7JM11</accession>
<keyword evidence="3" id="KW-1185">Reference proteome</keyword>
<organism evidence="2 3">
    <name type="scientific">Bugula neritina</name>
    <name type="common">Brown bryozoan</name>
    <name type="synonym">Sertularia neritina</name>
    <dbReference type="NCBI Taxonomy" id="10212"/>
    <lineage>
        <taxon>Eukaryota</taxon>
        <taxon>Metazoa</taxon>
        <taxon>Spiralia</taxon>
        <taxon>Lophotrochozoa</taxon>
        <taxon>Bryozoa</taxon>
        <taxon>Gymnolaemata</taxon>
        <taxon>Cheilostomatida</taxon>
        <taxon>Flustrina</taxon>
        <taxon>Buguloidea</taxon>
        <taxon>Bugulidae</taxon>
        <taxon>Bugula</taxon>
    </lineage>
</organism>
<feature type="transmembrane region" description="Helical" evidence="1">
    <location>
        <begin position="12"/>
        <end position="32"/>
    </location>
</feature>
<dbReference type="AlphaFoldDB" id="A0A7J7JM11"/>
<sequence>MQLLCVSGVTSLFLNYFDYLLTCYLLTCYLLPVHSLPDYLLLAHLLPVQSLPAHLLPTHLLPTSQNQMVTPSQPVTVDGILYSVL</sequence>
<evidence type="ECO:0000313" key="3">
    <source>
        <dbReference type="Proteomes" id="UP000593567"/>
    </source>
</evidence>
<protein>
    <submittedName>
        <fullName evidence="2">Uncharacterized protein</fullName>
    </submittedName>
</protein>
<dbReference type="EMBL" id="VXIV02002100">
    <property type="protein sequence ID" value="KAF6027402.1"/>
    <property type="molecule type" value="Genomic_DNA"/>
</dbReference>
<keyword evidence="1" id="KW-1133">Transmembrane helix</keyword>
<evidence type="ECO:0000256" key="1">
    <source>
        <dbReference type="SAM" id="Phobius"/>
    </source>
</evidence>
<evidence type="ECO:0000313" key="2">
    <source>
        <dbReference type="EMBL" id="KAF6027402.1"/>
    </source>
</evidence>
<name>A0A7J7JM11_BUGNE</name>